<proteinExistence type="inferred from homology"/>
<dbReference type="EMBL" id="JH597989">
    <property type="status" value="NOT_ANNOTATED_CDS"/>
    <property type="molecule type" value="Genomic_DNA"/>
</dbReference>
<dbReference type="VEuPathDB" id="FungiDB:HpaG802639"/>
<feature type="region of interest" description="Disordered" evidence="9">
    <location>
        <begin position="27"/>
        <end position="98"/>
    </location>
</feature>
<feature type="domain" description="Cytidyltransferase-like" evidence="10">
    <location>
        <begin position="110"/>
        <end position="240"/>
    </location>
</feature>
<dbReference type="HOGENOM" id="CLU_034585_4_0_1"/>
<keyword evidence="2" id="KW-0444">Lipid biosynthesis</keyword>
<keyword evidence="5" id="KW-0443">Lipid metabolism</keyword>
<dbReference type="InParanoid" id="M4B8N2"/>
<feature type="compositionally biased region" description="Low complexity" evidence="9">
    <location>
        <begin position="68"/>
        <end position="79"/>
    </location>
</feature>
<keyword evidence="3" id="KW-0808">Transferase</keyword>
<name>M4B8N2_HYAAE</name>
<dbReference type="EnsemblProtists" id="HpaT802639">
    <property type="protein sequence ID" value="HpaP802639"/>
    <property type="gene ID" value="HpaG802639"/>
</dbReference>
<protein>
    <recommendedName>
        <fullName evidence="8">choline-phosphate cytidylyltransferase</fullName>
        <ecNumber evidence="8">2.7.7.15</ecNumber>
    </recommendedName>
</protein>
<dbReference type="GO" id="GO:0031210">
    <property type="term" value="F:phosphatidylcholine binding"/>
    <property type="evidence" value="ECO:0007669"/>
    <property type="project" value="TreeGrafter"/>
</dbReference>
<accession>M4B8N2</accession>
<dbReference type="Proteomes" id="UP000011713">
    <property type="component" value="Unassembled WGS sequence"/>
</dbReference>
<reference evidence="11" key="2">
    <citation type="submission" date="2015-06" db="UniProtKB">
        <authorList>
            <consortium name="EnsemblProtists"/>
        </authorList>
    </citation>
    <scope>IDENTIFICATION</scope>
    <source>
        <strain evidence="11">Emoy2</strain>
    </source>
</reference>
<dbReference type="FunFam" id="3.40.50.620:FF:000167">
    <property type="entry name" value="Choline-phosphate cytidylyltransferase B"/>
    <property type="match status" value="1"/>
</dbReference>
<keyword evidence="7" id="KW-1208">Phospholipid metabolism</keyword>
<dbReference type="eggNOG" id="KOG2804">
    <property type="taxonomic scope" value="Eukaryota"/>
</dbReference>
<dbReference type="STRING" id="559515.M4B8N2"/>
<evidence type="ECO:0000256" key="9">
    <source>
        <dbReference type="SAM" id="MobiDB-lite"/>
    </source>
</evidence>
<dbReference type="NCBIfam" id="TIGR00125">
    <property type="entry name" value="cyt_tran_rel"/>
    <property type="match status" value="1"/>
</dbReference>
<evidence type="ECO:0000313" key="12">
    <source>
        <dbReference type="Proteomes" id="UP000011713"/>
    </source>
</evidence>
<evidence type="ECO:0000256" key="4">
    <source>
        <dbReference type="ARBA" id="ARBA00022695"/>
    </source>
</evidence>
<evidence type="ECO:0000256" key="6">
    <source>
        <dbReference type="ARBA" id="ARBA00023209"/>
    </source>
</evidence>
<evidence type="ECO:0000256" key="5">
    <source>
        <dbReference type="ARBA" id="ARBA00023098"/>
    </source>
</evidence>
<dbReference type="Pfam" id="PF01467">
    <property type="entry name" value="CTP_transf_like"/>
    <property type="match status" value="1"/>
</dbReference>
<evidence type="ECO:0000256" key="7">
    <source>
        <dbReference type="ARBA" id="ARBA00023264"/>
    </source>
</evidence>
<dbReference type="OMA" id="IWRESKG"/>
<dbReference type="PANTHER" id="PTHR10739:SF13">
    <property type="entry name" value="CHOLINE-PHOSPHATE CYTIDYLYLTRANSFERASE"/>
    <property type="match status" value="1"/>
</dbReference>
<dbReference type="SUPFAM" id="SSF52374">
    <property type="entry name" value="Nucleotidylyl transferase"/>
    <property type="match status" value="1"/>
</dbReference>
<dbReference type="PANTHER" id="PTHR10739">
    <property type="entry name" value="CYTIDYLYLTRANSFERASE"/>
    <property type="match status" value="1"/>
</dbReference>
<comment type="similarity">
    <text evidence="1">Belongs to the cytidylyltransferase family.</text>
</comment>
<keyword evidence="4" id="KW-0548">Nucleotidyltransferase</keyword>
<dbReference type="Gene3D" id="3.40.50.620">
    <property type="entry name" value="HUPs"/>
    <property type="match status" value="1"/>
</dbReference>
<dbReference type="InterPro" id="IPR041723">
    <property type="entry name" value="CCT"/>
</dbReference>
<dbReference type="InterPro" id="IPR014729">
    <property type="entry name" value="Rossmann-like_a/b/a_fold"/>
</dbReference>
<evidence type="ECO:0000256" key="3">
    <source>
        <dbReference type="ARBA" id="ARBA00022679"/>
    </source>
</evidence>
<sequence>MARKVRIRPPSRGDSVTSDRVLVVQMLDGRTSTRRRAAEMNNTEEAEAEHGAVASADETKADGDLEVNSSNDNSSGSSYEGDDEPQPEPYRKKLEEGEAGTLTGRPLRLYADGIFDLFHFGHAKALQQCKEAYPNTYLIVGCCSDEITHKLKGRTVMTDKERYESLRHCRWVDEVVEDAPWVLSDEFIEKHQIDYVCHDALPYSDTSGEASEGDVYARIKAMGKFLETRRTNGISTSDLIIRIIAEYDTFIRRNLQRGYSGKDMNVPFIKEKSIKFDMAVDKVRNDVDGFVHKWISKADDMQHGFLELFSKEGRLRTSFRKRRKIIKERLSERMSEMAREGLC</sequence>
<evidence type="ECO:0000259" key="10">
    <source>
        <dbReference type="Pfam" id="PF01467"/>
    </source>
</evidence>
<keyword evidence="12" id="KW-1185">Reference proteome</keyword>
<dbReference type="GO" id="GO:0004105">
    <property type="term" value="F:choline-phosphate cytidylyltransferase activity"/>
    <property type="evidence" value="ECO:0007669"/>
    <property type="project" value="UniProtKB-EC"/>
</dbReference>
<dbReference type="CDD" id="cd02174">
    <property type="entry name" value="CCT"/>
    <property type="match status" value="1"/>
</dbReference>
<reference evidence="12" key="1">
    <citation type="journal article" date="2010" name="Science">
        <title>Signatures of adaptation to obligate biotrophy in the Hyaloperonospora arabidopsidis genome.</title>
        <authorList>
            <person name="Baxter L."/>
            <person name="Tripathy S."/>
            <person name="Ishaque N."/>
            <person name="Boot N."/>
            <person name="Cabral A."/>
            <person name="Kemen E."/>
            <person name="Thines M."/>
            <person name="Ah-Fong A."/>
            <person name="Anderson R."/>
            <person name="Badejoko W."/>
            <person name="Bittner-Eddy P."/>
            <person name="Boore J.L."/>
            <person name="Chibucos M.C."/>
            <person name="Coates M."/>
            <person name="Dehal P."/>
            <person name="Delehaunty K."/>
            <person name="Dong S."/>
            <person name="Downton P."/>
            <person name="Dumas B."/>
            <person name="Fabro G."/>
            <person name="Fronick C."/>
            <person name="Fuerstenberg S.I."/>
            <person name="Fulton L."/>
            <person name="Gaulin E."/>
            <person name="Govers F."/>
            <person name="Hughes L."/>
            <person name="Humphray S."/>
            <person name="Jiang R.H."/>
            <person name="Judelson H."/>
            <person name="Kamoun S."/>
            <person name="Kyung K."/>
            <person name="Meijer H."/>
            <person name="Minx P."/>
            <person name="Morris P."/>
            <person name="Nelson J."/>
            <person name="Phuntumart V."/>
            <person name="Qutob D."/>
            <person name="Rehmany A."/>
            <person name="Rougon-Cardoso A."/>
            <person name="Ryden P."/>
            <person name="Torto-Alalibo T."/>
            <person name="Studholme D."/>
            <person name="Wang Y."/>
            <person name="Win J."/>
            <person name="Wood J."/>
            <person name="Clifton S.W."/>
            <person name="Rogers J."/>
            <person name="Van den Ackerveken G."/>
            <person name="Jones J.D."/>
            <person name="McDowell J.M."/>
            <person name="Beynon J."/>
            <person name="Tyler B.M."/>
        </authorList>
    </citation>
    <scope>NUCLEOTIDE SEQUENCE [LARGE SCALE GENOMIC DNA]</scope>
    <source>
        <strain evidence="12">Emoy2</strain>
    </source>
</reference>
<dbReference type="EC" id="2.7.7.15" evidence="8"/>
<dbReference type="AlphaFoldDB" id="M4B8N2"/>
<dbReference type="InterPro" id="IPR004821">
    <property type="entry name" value="Cyt_trans-like"/>
</dbReference>
<organism evidence="11 12">
    <name type="scientific">Hyaloperonospora arabidopsidis (strain Emoy2)</name>
    <name type="common">Downy mildew agent</name>
    <name type="synonym">Peronospora arabidopsidis</name>
    <dbReference type="NCBI Taxonomy" id="559515"/>
    <lineage>
        <taxon>Eukaryota</taxon>
        <taxon>Sar</taxon>
        <taxon>Stramenopiles</taxon>
        <taxon>Oomycota</taxon>
        <taxon>Peronosporomycetes</taxon>
        <taxon>Peronosporales</taxon>
        <taxon>Peronosporaceae</taxon>
        <taxon>Hyaloperonospora</taxon>
    </lineage>
</organism>
<feature type="region of interest" description="Disordered" evidence="9">
    <location>
        <begin position="1"/>
        <end position="20"/>
    </location>
</feature>
<evidence type="ECO:0000256" key="2">
    <source>
        <dbReference type="ARBA" id="ARBA00022516"/>
    </source>
</evidence>
<keyword evidence="6" id="KW-0594">Phospholipid biosynthesis</keyword>
<evidence type="ECO:0000256" key="8">
    <source>
        <dbReference type="ARBA" id="ARBA00026101"/>
    </source>
</evidence>
<evidence type="ECO:0000256" key="1">
    <source>
        <dbReference type="ARBA" id="ARBA00010101"/>
    </source>
</evidence>
<evidence type="ECO:0000313" key="11">
    <source>
        <dbReference type="EnsemblProtists" id="HpaP802639"/>
    </source>
</evidence>
<dbReference type="InterPro" id="IPR045049">
    <property type="entry name" value="Pcy1-like"/>
</dbReference>